<protein>
    <recommendedName>
        <fullName evidence="10">Major facilitator superfamily (MFS) profile domain-containing protein</fullName>
    </recommendedName>
</protein>
<feature type="transmembrane region" description="Helical" evidence="9">
    <location>
        <begin position="362"/>
        <end position="386"/>
    </location>
</feature>
<sequence length="422" mass="46404">MNKKVHSKLVAAAIIGNTIAWADFALYSYFAPILSKVFFPFASYSTSLLLYSLIFAVGFLFRPIGGLISGAYADRYGRKKTLLATVVISSVCTALIGILPGYDQFGYYSIVLLVLIRIFQTMAISAEPTNSTALLIELGLNERRGLISSSVMCGVFLGFSVGILSFYLISVELSEEQIHLWGWRIPFLSFLVIGLIVAYLLLKVDESPVFLAHQKKGELTKNPIKASFLNQMSSLFMSFGYGIMMAMGNYFLLGFVPSFLSHSTHLSLKETNLAILVSLLISTLLIPVCGYISDRVGRRPVMAFGAILFILVSYPMFFFIAKGQLMYTIIGLSMYAVALAPTSAVLTTAITEMFPFETRCTGGAIGYNIALTFAGGLTPVICQQIYQLTGDIYSLVYYITLLALTHLLFVIFSKETKNNAID</sequence>
<dbReference type="InterPro" id="IPR051084">
    <property type="entry name" value="H+-coupled_symporters"/>
</dbReference>
<feature type="transmembrane region" description="Helical" evidence="9">
    <location>
        <begin position="42"/>
        <end position="61"/>
    </location>
</feature>
<dbReference type="GO" id="GO:0015293">
    <property type="term" value="F:symporter activity"/>
    <property type="evidence" value="ECO:0007669"/>
    <property type="project" value="UniProtKB-KW"/>
</dbReference>
<organism evidence="11 12">
    <name type="scientific">Endozoicomonas numazuensis</name>
    <dbReference type="NCBI Taxonomy" id="1137799"/>
    <lineage>
        <taxon>Bacteria</taxon>
        <taxon>Pseudomonadati</taxon>
        <taxon>Pseudomonadota</taxon>
        <taxon>Gammaproteobacteria</taxon>
        <taxon>Oceanospirillales</taxon>
        <taxon>Endozoicomonadaceae</taxon>
        <taxon>Endozoicomonas</taxon>
    </lineage>
</organism>
<feature type="transmembrane region" description="Helical" evidence="9">
    <location>
        <begin position="273"/>
        <end position="292"/>
    </location>
</feature>
<dbReference type="InterPro" id="IPR005828">
    <property type="entry name" value="MFS_sugar_transport-like"/>
</dbReference>
<dbReference type="Pfam" id="PF00083">
    <property type="entry name" value="Sugar_tr"/>
    <property type="match status" value="1"/>
</dbReference>
<feature type="transmembrane region" description="Helical" evidence="9">
    <location>
        <begin position="145"/>
        <end position="169"/>
    </location>
</feature>
<keyword evidence="3" id="KW-0813">Transport</keyword>
<feature type="transmembrane region" description="Helical" evidence="9">
    <location>
        <begin position="235"/>
        <end position="253"/>
    </location>
</feature>
<keyword evidence="7 9" id="KW-1133">Transmembrane helix</keyword>
<feature type="transmembrane region" description="Helical" evidence="9">
    <location>
        <begin position="82"/>
        <end position="99"/>
    </location>
</feature>
<dbReference type="PANTHER" id="PTHR43528:SF1">
    <property type="entry name" value="ALPHA-KETOGLUTARATE PERMEASE"/>
    <property type="match status" value="1"/>
</dbReference>
<dbReference type="PROSITE" id="PS50850">
    <property type="entry name" value="MFS"/>
    <property type="match status" value="1"/>
</dbReference>
<feature type="transmembrane region" description="Helical" evidence="9">
    <location>
        <begin position="9"/>
        <end position="30"/>
    </location>
</feature>
<feature type="transmembrane region" description="Helical" evidence="9">
    <location>
        <begin position="105"/>
        <end position="124"/>
    </location>
</feature>
<evidence type="ECO:0000256" key="7">
    <source>
        <dbReference type="ARBA" id="ARBA00022989"/>
    </source>
</evidence>
<dbReference type="Pfam" id="PF07690">
    <property type="entry name" value="MFS_1"/>
    <property type="match status" value="1"/>
</dbReference>
<evidence type="ECO:0000256" key="6">
    <source>
        <dbReference type="ARBA" id="ARBA00022847"/>
    </source>
</evidence>
<dbReference type="SUPFAM" id="SSF103473">
    <property type="entry name" value="MFS general substrate transporter"/>
    <property type="match status" value="1"/>
</dbReference>
<dbReference type="eggNOG" id="COG0477">
    <property type="taxonomic scope" value="Bacteria"/>
</dbReference>
<evidence type="ECO:0000256" key="8">
    <source>
        <dbReference type="ARBA" id="ARBA00023136"/>
    </source>
</evidence>
<dbReference type="STRING" id="1137799.GZ78_15115"/>
<dbReference type="EMBL" id="JOKH01000003">
    <property type="protein sequence ID" value="KEQ17175.1"/>
    <property type="molecule type" value="Genomic_DNA"/>
</dbReference>
<evidence type="ECO:0000256" key="2">
    <source>
        <dbReference type="ARBA" id="ARBA00008240"/>
    </source>
</evidence>
<feature type="domain" description="Major facilitator superfamily (MFS) profile" evidence="10">
    <location>
        <begin position="9"/>
        <end position="417"/>
    </location>
</feature>
<dbReference type="RefSeq" id="WP_034837140.1">
    <property type="nucleotide sequence ID" value="NZ_JOKH01000003.1"/>
</dbReference>
<feature type="transmembrane region" description="Helical" evidence="9">
    <location>
        <begin position="301"/>
        <end position="321"/>
    </location>
</feature>
<dbReference type="PANTHER" id="PTHR43528">
    <property type="entry name" value="ALPHA-KETOGLUTARATE PERMEASE"/>
    <property type="match status" value="1"/>
</dbReference>
<evidence type="ECO:0000256" key="1">
    <source>
        <dbReference type="ARBA" id="ARBA00004651"/>
    </source>
</evidence>
<dbReference type="InterPro" id="IPR020846">
    <property type="entry name" value="MFS_dom"/>
</dbReference>
<name>A0A081NFF2_9GAMM</name>
<dbReference type="GO" id="GO:0005886">
    <property type="term" value="C:plasma membrane"/>
    <property type="evidence" value="ECO:0007669"/>
    <property type="project" value="UniProtKB-SubCell"/>
</dbReference>
<keyword evidence="6" id="KW-0769">Symport</keyword>
<evidence type="ECO:0000313" key="12">
    <source>
        <dbReference type="Proteomes" id="UP000028073"/>
    </source>
</evidence>
<dbReference type="InterPro" id="IPR036259">
    <property type="entry name" value="MFS_trans_sf"/>
</dbReference>
<gene>
    <name evidence="11" type="ORF">GZ78_15115</name>
</gene>
<dbReference type="Gene3D" id="1.20.1250.20">
    <property type="entry name" value="MFS general substrate transporter like domains"/>
    <property type="match status" value="2"/>
</dbReference>
<reference evidence="11 12" key="1">
    <citation type="submission" date="2014-06" db="EMBL/GenBank/DDBJ databases">
        <title>Whole Genome Sequences of Three Symbiotic Endozoicomonas Bacteria.</title>
        <authorList>
            <person name="Neave M.J."/>
            <person name="Apprill A."/>
            <person name="Voolstra C.R."/>
        </authorList>
    </citation>
    <scope>NUCLEOTIDE SEQUENCE [LARGE SCALE GENOMIC DNA]</scope>
    <source>
        <strain evidence="11 12">DSM 25634</strain>
    </source>
</reference>
<evidence type="ECO:0000259" key="10">
    <source>
        <dbReference type="PROSITE" id="PS50850"/>
    </source>
</evidence>
<accession>A0A081NFF2</accession>
<evidence type="ECO:0000313" key="11">
    <source>
        <dbReference type="EMBL" id="KEQ17175.1"/>
    </source>
</evidence>
<feature type="transmembrane region" description="Helical" evidence="9">
    <location>
        <begin position="181"/>
        <end position="202"/>
    </location>
</feature>
<evidence type="ECO:0000256" key="4">
    <source>
        <dbReference type="ARBA" id="ARBA00022475"/>
    </source>
</evidence>
<dbReference type="Proteomes" id="UP000028073">
    <property type="component" value="Unassembled WGS sequence"/>
</dbReference>
<evidence type="ECO:0000256" key="9">
    <source>
        <dbReference type="SAM" id="Phobius"/>
    </source>
</evidence>
<comment type="similarity">
    <text evidence="2">Belongs to the major facilitator superfamily. Metabolite:H+ Symporter (MHS) family (TC 2.A.1.6) family.</text>
</comment>
<dbReference type="PROSITE" id="PS00216">
    <property type="entry name" value="SUGAR_TRANSPORT_1"/>
    <property type="match status" value="1"/>
</dbReference>
<feature type="transmembrane region" description="Helical" evidence="9">
    <location>
        <begin position="392"/>
        <end position="412"/>
    </location>
</feature>
<feature type="transmembrane region" description="Helical" evidence="9">
    <location>
        <begin position="327"/>
        <end position="350"/>
    </location>
</feature>
<dbReference type="InterPro" id="IPR011701">
    <property type="entry name" value="MFS"/>
</dbReference>
<proteinExistence type="inferred from homology"/>
<dbReference type="OrthoDB" id="3690818at2"/>
<keyword evidence="12" id="KW-1185">Reference proteome</keyword>
<keyword evidence="8 9" id="KW-0472">Membrane</keyword>
<keyword evidence="4" id="KW-1003">Cell membrane</keyword>
<dbReference type="InterPro" id="IPR005829">
    <property type="entry name" value="Sugar_transporter_CS"/>
</dbReference>
<evidence type="ECO:0000256" key="3">
    <source>
        <dbReference type="ARBA" id="ARBA00022448"/>
    </source>
</evidence>
<comment type="caution">
    <text evidence="11">The sequence shown here is derived from an EMBL/GenBank/DDBJ whole genome shotgun (WGS) entry which is preliminary data.</text>
</comment>
<keyword evidence="5 9" id="KW-0812">Transmembrane</keyword>
<dbReference type="AlphaFoldDB" id="A0A081NFF2"/>
<comment type="subcellular location">
    <subcellularLocation>
        <location evidence="1">Cell membrane</location>
        <topology evidence="1">Multi-pass membrane protein</topology>
    </subcellularLocation>
</comment>
<evidence type="ECO:0000256" key="5">
    <source>
        <dbReference type="ARBA" id="ARBA00022692"/>
    </source>
</evidence>